<feature type="domain" description="Major facilitator superfamily (MFS) profile" evidence="9">
    <location>
        <begin position="25"/>
        <end position="529"/>
    </location>
</feature>
<name>A0ABV6VX74_9ACTN</name>
<dbReference type="InterPro" id="IPR036259">
    <property type="entry name" value="MFS_trans_sf"/>
</dbReference>
<keyword evidence="2" id="KW-0813">Transport</keyword>
<proteinExistence type="predicted"/>
<dbReference type="EMBL" id="JBHFAB010000012">
    <property type="protein sequence ID" value="MFC1418375.1"/>
    <property type="molecule type" value="Genomic_DNA"/>
</dbReference>
<dbReference type="Proteomes" id="UP001592531">
    <property type="component" value="Unassembled WGS sequence"/>
</dbReference>
<comment type="subcellular location">
    <subcellularLocation>
        <location evidence="1">Cell membrane</location>
        <topology evidence="1">Multi-pass membrane protein</topology>
    </subcellularLocation>
</comment>
<evidence type="ECO:0000256" key="6">
    <source>
        <dbReference type="ARBA" id="ARBA00023136"/>
    </source>
</evidence>
<feature type="region of interest" description="Disordered" evidence="7">
    <location>
        <begin position="566"/>
        <end position="600"/>
    </location>
</feature>
<feature type="transmembrane region" description="Helical" evidence="8">
    <location>
        <begin position="505"/>
        <end position="524"/>
    </location>
</feature>
<evidence type="ECO:0000256" key="3">
    <source>
        <dbReference type="ARBA" id="ARBA00022475"/>
    </source>
</evidence>
<keyword evidence="11" id="KW-1185">Reference proteome</keyword>
<keyword evidence="6 8" id="KW-0472">Membrane</keyword>
<dbReference type="InterPro" id="IPR004638">
    <property type="entry name" value="EmrB-like"/>
</dbReference>
<feature type="transmembrane region" description="Helical" evidence="8">
    <location>
        <begin position="350"/>
        <end position="369"/>
    </location>
</feature>
<feature type="transmembrane region" description="Helical" evidence="8">
    <location>
        <begin position="22"/>
        <end position="47"/>
    </location>
</feature>
<feature type="compositionally biased region" description="Acidic residues" evidence="7">
    <location>
        <begin position="568"/>
        <end position="578"/>
    </location>
</feature>
<accession>A0ABV6VX74</accession>
<feature type="transmembrane region" description="Helical" evidence="8">
    <location>
        <begin position="421"/>
        <end position="439"/>
    </location>
</feature>
<dbReference type="Gene3D" id="1.20.1250.20">
    <property type="entry name" value="MFS general substrate transporter like domains"/>
    <property type="match status" value="1"/>
</dbReference>
<feature type="transmembrane region" description="Helical" evidence="8">
    <location>
        <begin position="59"/>
        <end position="78"/>
    </location>
</feature>
<keyword evidence="4 8" id="KW-0812">Transmembrane</keyword>
<evidence type="ECO:0000256" key="4">
    <source>
        <dbReference type="ARBA" id="ARBA00022692"/>
    </source>
</evidence>
<protein>
    <submittedName>
        <fullName evidence="10">MDR family MFS transporter</fullName>
    </submittedName>
</protein>
<dbReference type="PANTHER" id="PTHR23501">
    <property type="entry name" value="MAJOR FACILITATOR SUPERFAMILY"/>
    <property type="match status" value="1"/>
</dbReference>
<feature type="transmembrane region" description="Helical" evidence="8">
    <location>
        <begin position="381"/>
        <end position="400"/>
    </location>
</feature>
<sequence>MTATATRPAGPPTDGALSHRQILTILSGLVLGMFLAALDQTIVSTAIKTIGNDLNDLSAQAWVTTAFLITSTIAAPLFGKLSDIYGRKRLFMLSIVIFVVGSALCGLAQSMYELAGFRAFQGIGAGGIMPLALAVIGDIIPPRERARYQGYMMAVFASASVLGPVLGGLLSGTDSFLGAAGWRWIFYINVPIAAFALVVIAKVLHLDHVRRERRIDWWGSALLVVGLVPLLVVAEQGQGWGWSSAGSFACYLTGAAGLALFIWVQRRMGDDALLPLRLFRSGTFSVASAQVTIIGMAMFGGMSVIPLYLQIVKGASPTKSGLLLLPLVAGLMLASLGAGQLIARTGRYKIFPVIGSILMVVGMGVMVTIGADTPLWQTDIYMAVFGIGLGLNMQSLVLAMQNAVPAQDMGVASAASTFFRSVGGTLGTAIFLSILFSLAGTKISGQYAKAAGDPSFLAAAKAHPDQLASLHQHLSGGLDDTSFLNGLAKPLSHPFFVGFSQAGDVVFAVVAVLLLLAVVFSMMLKEVPLRLVSGNQARAQADAEAAGEPGTDAVAAVAAAEAAVLGEGDVDPQADTDADIPRPSGRLADEARTGSTGGDH</sequence>
<dbReference type="PANTHER" id="PTHR23501:SF197">
    <property type="entry name" value="COMD"/>
    <property type="match status" value="1"/>
</dbReference>
<evidence type="ECO:0000256" key="8">
    <source>
        <dbReference type="SAM" id="Phobius"/>
    </source>
</evidence>
<feature type="transmembrane region" description="Helical" evidence="8">
    <location>
        <begin position="217"/>
        <end position="234"/>
    </location>
</feature>
<organism evidence="10 11">
    <name type="scientific">Streptacidiphilus cavernicola</name>
    <dbReference type="NCBI Taxonomy" id="3342716"/>
    <lineage>
        <taxon>Bacteria</taxon>
        <taxon>Bacillati</taxon>
        <taxon>Actinomycetota</taxon>
        <taxon>Actinomycetes</taxon>
        <taxon>Kitasatosporales</taxon>
        <taxon>Streptomycetaceae</taxon>
        <taxon>Streptacidiphilus</taxon>
    </lineage>
</organism>
<evidence type="ECO:0000256" key="1">
    <source>
        <dbReference type="ARBA" id="ARBA00004651"/>
    </source>
</evidence>
<feature type="transmembrane region" description="Helical" evidence="8">
    <location>
        <begin position="151"/>
        <end position="172"/>
    </location>
</feature>
<dbReference type="CDD" id="cd17502">
    <property type="entry name" value="MFS_Azr1_MDR_like"/>
    <property type="match status" value="1"/>
</dbReference>
<feature type="transmembrane region" description="Helical" evidence="8">
    <location>
        <begin position="90"/>
        <end position="112"/>
    </location>
</feature>
<dbReference type="InterPro" id="IPR011701">
    <property type="entry name" value="MFS"/>
</dbReference>
<keyword evidence="5 8" id="KW-1133">Transmembrane helix</keyword>
<dbReference type="InterPro" id="IPR020846">
    <property type="entry name" value="MFS_dom"/>
</dbReference>
<evidence type="ECO:0000256" key="5">
    <source>
        <dbReference type="ARBA" id="ARBA00022989"/>
    </source>
</evidence>
<keyword evidence="3" id="KW-1003">Cell membrane</keyword>
<feature type="transmembrane region" description="Helical" evidence="8">
    <location>
        <begin position="321"/>
        <end position="343"/>
    </location>
</feature>
<dbReference type="SUPFAM" id="SSF103473">
    <property type="entry name" value="MFS general substrate transporter"/>
    <property type="match status" value="1"/>
</dbReference>
<evidence type="ECO:0000313" key="10">
    <source>
        <dbReference type="EMBL" id="MFC1418375.1"/>
    </source>
</evidence>
<reference evidence="10 11" key="1">
    <citation type="submission" date="2024-09" db="EMBL/GenBank/DDBJ databases">
        <authorList>
            <person name="Lee S.D."/>
        </authorList>
    </citation>
    <scope>NUCLEOTIDE SEQUENCE [LARGE SCALE GENOMIC DNA]</scope>
    <source>
        <strain evidence="10 11">N8-3</strain>
    </source>
</reference>
<feature type="transmembrane region" description="Helical" evidence="8">
    <location>
        <begin position="184"/>
        <end position="205"/>
    </location>
</feature>
<dbReference type="Gene3D" id="1.20.1720.10">
    <property type="entry name" value="Multidrug resistance protein D"/>
    <property type="match status" value="1"/>
</dbReference>
<evidence type="ECO:0000259" key="9">
    <source>
        <dbReference type="PROSITE" id="PS50850"/>
    </source>
</evidence>
<evidence type="ECO:0000256" key="7">
    <source>
        <dbReference type="SAM" id="MobiDB-lite"/>
    </source>
</evidence>
<evidence type="ECO:0000256" key="2">
    <source>
        <dbReference type="ARBA" id="ARBA00022448"/>
    </source>
</evidence>
<gene>
    <name evidence="10" type="ORF">ACEZDE_17260</name>
</gene>
<dbReference type="RefSeq" id="WP_380537172.1">
    <property type="nucleotide sequence ID" value="NZ_JBHFAB010000012.1"/>
</dbReference>
<feature type="transmembrane region" description="Helical" evidence="8">
    <location>
        <begin position="118"/>
        <end position="139"/>
    </location>
</feature>
<feature type="compositionally biased region" description="Basic and acidic residues" evidence="7">
    <location>
        <begin position="587"/>
        <end position="600"/>
    </location>
</feature>
<feature type="transmembrane region" description="Helical" evidence="8">
    <location>
        <begin position="284"/>
        <end position="309"/>
    </location>
</feature>
<comment type="caution">
    <text evidence="10">The sequence shown here is derived from an EMBL/GenBank/DDBJ whole genome shotgun (WGS) entry which is preliminary data.</text>
</comment>
<dbReference type="NCBIfam" id="TIGR00711">
    <property type="entry name" value="efflux_EmrB"/>
    <property type="match status" value="1"/>
</dbReference>
<dbReference type="PROSITE" id="PS50850">
    <property type="entry name" value="MFS"/>
    <property type="match status" value="1"/>
</dbReference>
<feature type="transmembrane region" description="Helical" evidence="8">
    <location>
        <begin position="240"/>
        <end position="264"/>
    </location>
</feature>
<evidence type="ECO:0000313" key="11">
    <source>
        <dbReference type="Proteomes" id="UP001592531"/>
    </source>
</evidence>
<dbReference type="Pfam" id="PF07690">
    <property type="entry name" value="MFS_1"/>
    <property type="match status" value="1"/>
</dbReference>